<dbReference type="GO" id="GO:0016491">
    <property type="term" value="F:oxidoreductase activity"/>
    <property type="evidence" value="ECO:0007669"/>
    <property type="project" value="UniProtKB-KW"/>
</dbReference>
<dbReference type="PATRIC" id="fig|1423788.3.peg.67"/>
<organism evidence="4 5">
    <name type="scientific">Companilactobacillus bobalius DSM 19674</name>
    <dbReference type="NCBI Taxonomy" id="1423788"/>
    <lineage>
        <taxon>Bacteria</taxon>
        <taxon>Bacillati</taxon>
        <taxon>Bacillota</taxon>
        <taxon>Bacilli</taxon>
        <taxon>Lactobacillales</taxon>
        <taxon>Lactobacillaceae</taxon>
        <taxon>Companilactobacillus</taxon>
        <taxon>Companilactobacillus bobalius</taxon>
    </lineage>
</organism>
<dbReference type="Pfam" id="PF00106">
    <property type="entry name" value="adh_short"/>
    <property type="match status" value="1"/>
</dbReference>
<dbReference type="AlphaFoldDB" id="A0A0R1KNK6"/>
<evidence type="ECO:0000313" key="5">
    <source>
        <dbReference type="Proteomes" id="UP000051515"/>
    </source>
</evidence>
<dbReference type="PROSITE" id="PS00061">
    <property type="entry name" value="ADH_SHORT"/>
    <property type="match status" value="1"/>
</dbReference>
<dbReference type="InterPro" id="IPR036291">
    <property type="entry name" value="NAD(P)-bd_dom_sf"/>
</dbReference>
<dbReference type="SUPFAM" id="SSF51735">
    <property type="entry name" value="NAD(P)-binding Rossmann-fold domains"/>
    <property type="match status" value="1"/>
</dbReference>
<comment type="caution">
    <text evidence="4">The sequence shown here is derived from an EMBL/GenBank/DDBJ whole genome shotgun (WGS) entry which is preliminary data.</text>
</comment>
<evidence type="ECO:0000313" key="4">
    <source>
        <dbReference type="EMBL" id="KRK81762.1"/>
    </source>
</evidence>
<dbReference type="PANTHER" id="PTHR43976:SF16">
    <property type="entry name" value="SHORT-CHAIN DEHYDROGENASE_REDUCTASE FAMILY PROTEIN"/>
    <property type="match status" value="1"/>
</dbReference>
<dbReference type="InterPro" id="IPR002347">
    <property type="entry name" value="SDR_fam"/>
</dbReference>
<evidence type="ECO:0000256" key="1">
    <source>
        <dbReference type="ARBA" id="ARBA00006484"/>
    </source>
</evidence>
<keyword evidence="5" id="KW-1185">Reference proteome</keyword>
<dbReference type="InterPro" id="IPR020904">
    <property type="entry name" value="Sc_DH/Rdtase_CS"/>
</dbReference>
<accession>A0A0R1KNK6</accession>
<dbReference type="CDD" id="cd05374">
    <property type="entry name" value="17beta-HSD-like_SDR_c"/>
    <property type="match status" value="1"/>
</dbReference>
<dbReference type="EMBL" id="AZDY01000041">
    <property type="protein sequence ID" value="KRK81762.1"/>
    <property type="molecule type" value="Genomic_DNA"/>
</dbReference>
<dbReference type="PRINTS" id="PR00081">
    <property type="entry name" value="GDHRDH"/>
</dbReference>
<sequence>MAKTWLITGTSSGFGKELAQIVASKQDTNLVAAARKMEDLNYLDQFDSNKIKKVIIDVTNQSEIKDAVSKAKEKFGTIDVLVNNAGLGYFSTIEESDMDQVRYMFEVNVFGLANMTNAVLPIMRTQKSGVIVNLSSALALTTLPTMGFYSATKYAVEGYADTLRQEVADLGIHVMNVEPSGARTNWSGRSSNKVVPNISDYQEFGNSIVHVSDSVTGAPGNPQKIAEVIYNQIEDNEVIPEHLPLGQFAYEGGLGNLENLISEIKSRQEISLSTDDSLLGEKYEL</sequence>
<reference evidence="4 5" key="1">
    <citation type="journal article" date="2015" name="Genome Announc.">
        <title>Expanding the biotechnology potential of lactobacilli through comparative genomics of 213 strains and associated genera.</title>
        <authorList>
            <person name="Sun Z."/>
            <person name="Harris H.M."/>
            <person name="McCann A."/>
            <person name="Guo C."/>
            <person name="Argimon S."/>
            <person name="Zhang W."/>
            <person name="Yang X."/>
            <person name="Jeffery I.B."/>
            <person name="Cooney J.C."/>
            <person name="Kagawa T.F."/>
            <person name="Liu W."/>
            <person name="Song Y."/>
            <person name="Salvetti E."/>
            <person name="Wrobel A."/>
            <person name="Rasinkangas P."/>
            <person name="Parkhill J."/>
            <person name="Rea M.C."/>
            <person name="O'Sullivan O."/>
            <person name="Ritari J."/>
            <person name="Douillard F.P."/>
            <person name="Paul Ross R."/>
            <person name="Yang R."/>
            <person name="Briner A.E."/>
            <person name="Felis G.E."/>
            <person name="de Vos W.M."/>
            <person name="Barrangou R."/>
            <person name="Klaenhammer T.R."/>
            <person name="Caufield P.W."/>
            <person name="Cui Y."/>
            <person name="Zhang H."/>
            <person name="O'Toole P.W."/>
        </authorList>
    </citation>
    <scope>NUCLEOTIDE SEQUENCE [LARGE SCALE GENOMIC DNA]</scope>
    <source>
        <strain evidence="4 5">DSM 19674</strain>
    </source>
</reference>
<keyword evidence="2" id="KW-0560">Oxidoreductase</keyword>
<dbReference type="PANTHER" id="PTHR43976">
    <property type="entry name" value="SHORT CHAIN DEHYDROGENASE"/>
    <property type="match status" value="1"/>
</dbReference>
<gene>
    <name evidence="4" type="ORF">FC78_GL000060</name>
</gene>
<dbReference type="OrthoDB" id="9775296at2"/>
<dbReference type="PRINTS" id="PR00080">
    <property type="entry name" value="SDRFAMILY"/>
</dbReference>
<evidence type="ECO:0000256" key="2">
    <source>
        <dbReference type="ARBA" id="ARBA00023002"/>
    </source>
</evidence>
<protein>
    <submittedName>
        <fullName evidence="4">Short-chain dehydrogenase oxidoreductase</fullName>
    </submittedName>
</protein>
<comment type="similarity">
    <text evidence="1 3">Belongs to the short-chain dehydrogenases/reductases (SDR) family.</text>
</comment>
<dbReference type="Gene3D" id="3.40.50.720">
    <property type="entry name" value="NAD(P)-binding Rossmann-like Domain"/>
    <property type="match status" value="1"/>
</dbReference>
<dbReference type="RefSeq" id="WP_056954095.1">
    <property type="nucleotide sequence ID" value="NZ_AZDY01000041.1"/>
</dbReference>
<dbReference type="STRING" id="1423788.FC78_GL000060"/>
<evidence type="ECO:0000256" key="3">
    <source>
        <dbReference type="RuleBase" id="RU000363"/>
    </source>
</evidence>
<proteinExistence type="inferred from homology"/>
<name>A0A0R1KNK6_9LACO</name>
<dbReference type="InterPro" id="IPR051911">
    <property type="entry name" value="SDR_oxidoreductase"/>
</dbReference>
<dbReference type="Proteomes" id="UP000051515">
    <property type="component" value="Unassembled WGS sequence"/>
</dbReference>